<comment type="function">
    <text evidence="7">Is involved in the conjugation of reduced glutathione to a wide number of exogenous and endogenous hydrophobic electrophiles.</text>
</comment>
<reference evidence="11 13" key="2">
    <citation type="journal article" date="2019" name="Genome Biol. Evol.">
        <title>Insights into the evolution of the New World diploid cottons (Gossypium, subgenus Houzingenia) based on genome sequencing.</title>
        <authorList>
            <person name="Grover C.E."/>
            <person name="Arick M.A. 2nd"/>
            <person name="Thrash A."/>
            <person name="Conover J.L."/>
            <person name="Sanders W.S."/>
            <person name="Peterson D.G."/>
            <person name="Frelichowski J.E."/>
            <person name="Scheffler J.A."/>
            <person name="Scheffler B.E."/>
            <person name="Wendel J.F."/>
        </authorList>
    </citation>
    <scope>NUCLEOTIDE SEQUENCE [LARGE SCALE GENOMIC DNA]</scope>
    <source>
        <strain evidence="11">8</strain>
        <tissue evidence="11">Leaf</tissue>
    </source>
</reference>
<reference evidence="11" key="3">
    <citation type="submission" date="2020-04" db="EMBL/GenBank/DDBJ databases">
        <authorList>
            <person name="Grover C.E."/>
            <person name="Arick M.A. II"/>
            <person name="Thrash A."/>
            <person name="Conover J.L."/>
            <person name="Sanders W.S."/>
            <person name="Peterson D.G."/>
            <person name="Scheffler J.A."/>
            <person name="Scheffler B.E."/>
            <person name="Wendel J.F."/>
        </authorList>
    </citation>
    <scope>NUCLEOTIDE SEQUENCE</scope>
    <source>
        <strain evidence="11">8</strain>
        <tissue evidence="11">Leaf</tissue>
    </source>
</reference>
<dbReference type="PROSITE" id="PS50404">
    <property type="entry name" value="GST_NTER"/>
    <property type="match status" value="1"/>
</dbReference>
<dbReference type="InterPro" id="IPR045074">
    <property type="entry name" value="GST_C_Tau"/>
</dbReference>
<dbReference type="EC" id="2.5.1.18" evidence="7"/>
<dbReference type="GO" id="GO:0009407">
    <property type="term" value="P:toxin catabolic process"/>
    <property type="evidence" value="ECO:0007669"/>
    <property type="project" value="UniProtKB-ARBA"/>
</dbReference>
<dbReference type="eggNOG" id="KOG0406">
    <property type="taxonomic scope" value="Eukaryota"/>
</dbReference>
<dbReference type="Gene3D" id="3.40.30.10">
    <property type="entry name" value="Glutaredoxin"/>
    <property type="match status" value="1"/>
</dbReference>
<dbReference type="InterPro" id="IPR045073">
    <property type="entry name" value="Omega/Tau-like"/>
</dbReference>
<evidence type="ECO:0000256" key="1">
    <source>
        <dbReference type="ARBA" id="ARBA00004514"/>
    </source>
</evidence>
<gene>
    <name evidence="10" type="ORF">B456_013G113600</name>
    <name evidence="11" type="ORF">Gorai_002793</name>
</gene>
<dbReference type="SUPFAM" id="SSF52833">
    <property type="entry name" value="Thioredoxin-like"/>
    <property type="match status" value="1"/>
</dbReference>
<sequence>MAGAAEDLKVLGTKQSMFTQRVVWALKLKGVEYEFIEEDLVHKSSLLLALNPVHKKVPVLVHDGKPIAESKIILEYLDETWKERPLLPEDPRERANVRFWAAFIDDKLMEASKKAFVSTGDDRAKAMESTMEGLKLLEQELQGKKYFSGDEGIGYFDIVAGWIAYWLQFIEEIGGFKVMESTKFPCLDAWIKNFLQVPSVKQSLPSPDELRNVFGAIRMAMQNEII</sequence>
<evidence type="ECO:0000256" key="3">
    <source>
        <dbReference type="ARBA" id="ARBA00022575"/>
    </source>
</evidence>
<dbReference type="CDD" id="cd03185">
    <property type="entry name" value="GST_C_Tau"/>
    <property type="match status" value="1"/>
</dbReference>
<dbReference type="EMBL" id="CM001752">
    <property type="protein sequence ID" value="KJB80746.1"/>
    <property type="molecule type" value="Genomic_DNA"/>
</dbReference>
<dbReference type="SFLD" id="SFLDS00019">
    <property type="entry name" value="Glutathione_Transferase_(cytos"/>
    <property type="match status" value="1"/>
</dbReference>
<evidence type="ECO:0000313" key="13">
    <source>
        <dbReference type="Proteomes" id="UP000593578"/>
    </source>
</evidence>
<dbReference type="SFLD" id="SFLDG01152">
    <property type="entry name" value="Main.3:_Omega-_and_Tau-like"/>
    <property type="match status" value="1"/>
</dbReference>
<reference evidence="10 12" key="1">
    <citation type="journal article" date="2012" name="Nature">
        <title>Repeated polyploidization of Gossypium genomes and the evolution of spinnable cotton fibres.</title>
        <authorList>
            <person name="Paterson A.H."/>
            <person name="Wendel J.F."/>
            <person name="Gundlach H."/>
            <person name="Guo H."/>
            <person name="Jenkins J."/>
            <person name="Jin D."/>
            <person name="Llewellyn D."/>
            <person name="Showmaker K.C."/>
            <person name="Shu S."/>
            <person name="Udall J."/>
            <person name="Yoo M.J."/>
            <person name="Byers R."/>
            <person name="Chen W."/>
            <person name="Doron-Faigenboim A."/>
            <person name="Duke M.V."/>
            <person name="Gong L."/>
            <person name="Grimwood J."/>
            <person name="Grover C."/>
            <person name="Grupp K."/>
            <person name="Hu G."/>
            <person name="Lee T.H."/>
            <person name="Li J."/>
            <person name="Lin L."/>
            <person name="Liu T."/>
            <person name="Marler B.S."/>
            <person name="Page J.T."/>
            <person name="Roberts A.W."/>
            <person name="Romanel E."/>
            <person name="Sanders W.S."/>
            <person name="Szadkowski E."/>
            <person name="Tan X."/>
            <person name="Tang H."/>
            <person name="Xu C."/>
            <person name="Wang J."/>
            <person name="Wang Z."/>
            <person name="Zhang D."/>
            <person name="Zhang L."/>
            <person name="Ashrafi H."/>
            <person name="Bedon F."/>
            <person name="Bowers J.E."/>
            <person name="Brubaker C.L."/>
            <person name="Chee P.W."/>
            <person name="Das S."/>
            <person name="Gingle A.R."/>
            <person name="Haigler C.H."/>
            <person name="Harker D."/>
            <person name="Hoffmann L.V."/>
            <person name="Hovav R."/>
            <person name="Jones D.C."/>
            <person name="Lemke C."/>
            <person name="Mansoor S."/>
            <person name="ur Rahman M."/>
            <person name="Rainville L.N."/>
            <person name="Rambani A."/>
            <person name="Reddy U.K."/>
            <person name="Rong J.K."/>
            <person name="Saranga Y."/>
            <person name="Scheffler B.E."/>
            <person name="Scheffler J.A."/>
            <person name="Stelly D.M."/>
            <person name="Triplett B.A."/>
            <person name="Van Deynze A."/>
            <person name="Vaslin M.F."/>
            <person name="Waghmare V.N."/>
            <person name="Walford S.A."/>
            <person name="Wright R.J."/>
            <person name="Zaki E.A."/>
            <person name="Zhang T."/>
            <person name="Dennis E.S."/>
            <person name="Mayer K.F."/>
            <person name="Peterson D.G."/>
            <person name="Rokhsar D.S."/>
            <person name="Wang X."/>
            <person name="Schmutz J."/>
        </authorList>
    </citation>
    <scope>NUCLEOTIDE SEQUENCE [LARGE SCALE GENOMIC DNA]</scope>
</reference>
<dbReference type="FunFam" id="1.20.1050.10:FF:000012">
    <property type="entry name" value="Tau class glutathione S-transferase"/>
    <property type="match status" value="1"/>
</dbReference>
<evidence type="ECO:0000256" key="2">
    <source>
        <dbReference type="ARBA" id="ARBA00022490"/>
    </source>
</evidence>
<dbReference type="GO" id="GO:0004364">
    <property type="term" value="F:glutathione transferase activity"/>
    <property type="evidence" value="ECO:0007669"/>
    <property type="project" value="UniProtKB-EC"/>
</dbReference>
<keyword evidence="4 7" id="KW-0808">Transferase</keyword>
<comment type="subcellular location">
    <subcellularLocation>
        <location evidence="1 7">Cytoplasm</location>
        <location evidence="1 7">Cytosol</location>
    </subcellularLocation>
</comment>
<dbReference type="Pfam" id="PF25907">
    <property type="entry name" value="DUF7962"/>
    <property type="match status" value="1"/>
</dbReference>
<evidence type="ECO:0000259" key="8">
    <source>
        <dbReference type="PROSITE" id="PS50404"/>
    </source>
</evidence>
<feature type="domain" description="GST C-terminal" evidence="9">
    <location>
        <begin position="90"/>
        <end position="214"/>
    </location>
</feature>
<dbReference type="InterPro" id="IPR004045">
    <property type="entry name" value="Glutathione_S-Trfase_N"/>
</dbReference>
<dbReference type="InterPro" id="IPR036282">
    <property type="entry name" value="Glutathione-S-Trfase_C_sf"/>
</dbReference>
<evidence type="ECO:0000256" key="5">
    <source>
        <dbReference type="ARBA" id="ARBA00025743"/>
    </source>
</evidence>
<evidence type="ECO:0000259" key="9">
    <source>
        <dbReference type="PROSITE" id="PS50405"/>
    </source>
</evidence>
<dbReference type="SMR" id="A0A0D2VCA9"/>
<dbReference type="KEGG" id="gra:105784493"/>
<dbReference type="InterPro" id="IPR010987">
    <property type="entry name" value="Glutathione-S-Trfase_C-like"/>
</dbReference>
<feature type="domain" description="GST N-terminal" evidence="8">
    <location>
        <begin position="6"/>
        <end position="85"/>
    </location>
</feature>
<dbReference type="OrthoDB" id="202840at2759"/>
<dbReference type="Gene3D" id="1.20.1050.10">
    <property type="match status" value="1"/>
</dbReference>
<comment type="similarity">
    <text evidence="5">Belongs to the GST superfamily. Tau family.</text>
</comment>
<keyword evidence="3" id="KW-0216">Detoxification</keyword>
<organism evidence="10 12">
    <name type="scientific">Gossypium raimondii</name>
    <name type="common">Peruvian cotton</name>
    <name type="synonym">Gossypium klotzschianum subsp. raimondii</name>
    <dbReference type="NCBI Taxonomy" id="29730"/>
    <lineage>
        <taxon>Eukaryota</taxon>
        <taxon>Viridiplantae</taxon>
        <taxon>Streptophyta</taxon>
        <taxon>Embryophyta</taxon>
        <taxon>Tracheophyta</taxon>
        <taxon>Spermatophyta</taxon>
        <taxon>Magnoliopsida</taxon>
        <taxon>eudicotyledons</taxon>
        <taxon>Gunneridae</taxon>
        <taxon>Pentapetalae</taxon>
        <taxon>rosids</taxon>
        <taxon>malvids</taxon>
        <taxon>Malvales</taxon>
        <taxon>Malvaceae</taxon>
        <taxon>Malvoideae</taxon>
        <taxon>Gossypium</taxon>
    </lineage>
</organism>
<dbReference type="SFLD" id="SFLDG00358">
    <property type="entry name" value="Main_(cytGST)"/>
    <property type="match status" value="1"/>
</dbReference>
<dbReference type="FunFam" id="3.40.30.10:FF:000014">
    <property type="entry name" value="Tau class glutathione S-transferase"/>
    <property type="match status" value="1"/>
</dbReference>
<proteinExistence type="inferred from homology"/>
<dbReference type="Proteomes" id="UP000593578">
    <property type="component" value="Unassembled WGS sequence"/>
</dbReference>
<dbReference type="STRING" id="29730.A0A0D2VCA9"/>
<dbReference type="PROSITE" id="PS50405">
    <property type="entry name" value="GST_CTER"/>
    <property type="match status" value="1"/>
</dbReference>
<dbReference type="InterPro" id="IPR058268">
    <property type="entry name" value="DUF7962"/>
</dbReference>
<keyword evidence="2 7" id="KW-0963">Cytoplasm</keyword>
<dbReference type="Gramene" id="KJB80746">
    <property type="protein sequence ID" value="KJB80746"/>
    <property type="gene ID" value="B456_013G113600"/>
</dbReference>
<dbReference type="EMBL" id="JABEZZ010000013">
    <property type="protein sequence ID" value="MBA0602619.1"/>
    <property type="molecule type" value="Genomic_DNA"/>
</dbReference>
<keyword evidence="12" id="KW-1185">Reference proteome</keyword>
<evidence type="ECO:0000313" key="11">
    <source>
        <dbReference type="EMBL" id="MBA0602619.1"/>
    </source>
</evidence>
<dbReference type="PANTHER" id="PTHR11260:SF696">
    <property type="entry name" value="GLUTATHIONE TRANSFERASE"/>
    <property type="match status" value="1"/>
</dbReference>
<dbReference type="PANTHER" id="PTHR11260">
    <property type="entry name" value="GLUTATHIONE S-TRANSFERASE, GST, SUPERFAMILY, GST DOMAIN CONTAINING"/>
    <property type="match status" value="1"/>
</dbReference>
<evidence type="ECO:0000256" key="7">
    <source>
        <dbReference type="RuleBase" id="RU369102"/>
    </source>
</evidence>
<name>A0A0D2VCA9_GOSRA</name>
<dbReference type="InterPro" id="IPR040079">
    <property type="entry name" value="Glutathione_S-Trfase"/>
</dbReference>
<dbReference type="GO" id="GO:0005829">
    <property type="term" value="C:cytosol"/>
    <property type="evidence" value="ECO:0007669"/>
    <property type="project" value="UniProtKB-SubCell"/>
</dbReference>
<comment type="catalytic activity">
    <reaction evidence="6 7">
        <text>RX + glutathione = an S-substituted glutathione + a halide anion + H(+)</text>
        <dbReference type="Rhea" id="RHEA:16437"/>
        <dbReference type="ChEBI" id="CHEBI:15378"/>
        <dbReference type="ChEBI" id="CHEBI:16042"/>
        <dbReference type="ChEBI" id="CHEBI:17792"/>
        <dbReference type="ChEBI" id="CHEBI:57925"/>
        <dbReference type="ChEBI" id="CHEBI:90779"/>
        <dbReference type="EC" id="2.5.1.18"/>
    </reaction>
</comment>
<dbReference type="Pfam" id="PF02798">
    <property type="entry name" value="GST_N"/>
    <property type="match status" value="1"/>
</dbReference>
<dbReference type="GO" id="GO:0006749">
    <property type="term" value="P:glutathione metabolic process"/>
    <property type="evidence" value="ECO:0007669"/>
    <property type="project" value="InterPro"/>
</dbReference>
<evidence type="ECO:0000313" key="12">
    <source>
        <dbReference type="Proteomes" id="UP000032304"/>
    </source>
</evidence>
<evidence type="ECO:0000256" key="4">
    <source>
        <dbReference type="ARBA" id="ARBA00022679"/>
    </source>
</evidence>
<dbReference type="Proteomes" id="UP000032304">
    <property type="component" value="Chromosome 13"/>
</dbReference>
<accession>A0A0D2VCA9</accession>
<dbReference type="SUPFAM" id="SSF47616">
    <property type="entry name" value="GST C-terminal domain-like"/>
    <property type="match status" value="1"/>
</dbReference>
<dbReference type="InterPro" id="IPR036249">
    <property type="entry name" value="Thioredoxin-like_sf"/>
</dbReference>
<protein>
    <recommendedName>
        <fullName evidence="7">Glutathione S-transferase</fullName>
        <ecNumber evidence="7">2.5.1.18</ecNumber>
    </recommendedName>
</protein>
<dbReference type="AlphaFoldDB" id="A0A0D2VCA9"/>
<dbReference type="OMA" id="ETWPLIN"/>
<evidence type="ECO:0000256" key="6">
    <source>
        <dbReference type="ARBA" id="ARBA00047960"/>
    </source>
</evidence>
<dbReference type="CDD" id="cd03058">
    <property type="entry name" value="GST_N_Tau"/>
    <property type="match status" value="1"/>
</dbReference>
<evidence type="ECO:0000313" key="10">
    <source>
        <dbReference type="EMBL" id="KJB80746.1"/>
    </source>
</evidence>